<organism evidence="1 2">
    <name type="scientific">Cloacibacterium rupense</name>
    <dbReference type="NCBI Taxonomy" id="517423"/>
    <lineage>
        <taxon>Bacteria</taxon>
        <taxon>Pseudomonadati</taxon>
        <taxon>Bacteroidota</taxon>
        <taxon>Flavobacteriia</taxon>
        <taxon>Flavobacteriales</taxon>
        <taxon>Weeksellaceae</taxon>
    </lineage>
</organism>
<keyword evidence="2" id="KW-1185">Reference proteome</keyword>
<sequence>MITKVQSKGEKLNWKPLKTVAPVRISAKNLKGNKVAVSSNSSNKRVVIS</sequence>
<dbReference type="EMBL" id="BMLV01000003">
    <property type="protein sequence ID" value="GGP04379.1"/>
    <property type="molecule type" value="Genomic_DNA"/>
</dbReference>
<name>A0ABQ2NL55_9FLAO</name>
<comment type="caution">
    <text evidence="1">The sequence shown here is derived from an EMBL/GenBank/DDBJ whole genome shotgun (WGS) entry which is preliminary data.</text>
</comment>
<reference evidence="2" key="1">
    <citation type="journal article" date="2019" name="Int. J. Syst. Evol. Microbiol.">
        <title>The Global Catalogue of Microorganisms (GCM) 10K type strain sequencing project: providing services to taxonomists for standard genome sequencing and annotation.</title>
        <authorList>
            <consortium name="The Broad Institute Genomics Platform"/>
            <consortium name="The Broad Institute Genome Sequencing Center for Infectious Disease"/>
            <person name="Wu L."/>
            <person name="Ma J."/>
        </authorList>
    </citation>
    <scope>NUCLEOTIDE SEQUENCE [LARGE SCALE GENOMIC DNA]</scope>
    <source>
        <strain evidence="2">CGMCC 1.7656</strain>
    </source>
</reference>
<protein>
    <submittedName>
        <fullName evidence="1">Uncharacterized protein</fullName>
    </submittedName>
</protein>
<gene>
    <name evidence="1" type="ORF">GCM10010992_16510</name>
</gene>
<dbReference type="Proteomes" id="UP000620064">
    <property type="component" value="Unassembled WGS sequence"/>
</dbReference>
<accession>A0ABQ2NL55</accession>
<dbReference type="RefSeq" id="WP_188617634.1">
    <property type="nucleotide sequence ID" value="NZ_BMLV01000003.1"/>
</dbReference>
<evidence type="ECO:0000313" key="2">
    <source>
        <dbReference type="Proteomes" id="UP000620064"/>
    </source>
</evidence>
<evidence type="ECO:0000313" key="1">
    <source>
        <dbReference type="EMBL" id="GGP04379.1"/>
    </source>
</evidence>
<proteinExistence type="predicted"/>